<evidence type="ECO:0000313" key="1">
    <source>
        <dbReference type="EMBL" id="MBS2213133.1"/>
    </source>
</evidence>
<sequence>MKFIYNICIVAFMSLLFVGCETDTQVDIGPRGLGVAATIEKVDAAFFDEGDKENTFVKFTVGLPEGASGVAGAKLQISLNGQSERVDVGDYTTFPADITVKLSDVADALGIGLADIKGGDVVNIEVLTEVNNEFYRSNTAINPLVACAYDPTNLVGDYDVSSSSWGSAGVVTFTQVDGEPYKFEVFGLAAMDGLNEDQGPLIFEVNPLDYSVIAPKATLATSAWGYDNFSYQSSAPGSLNTCSSTFMMSFTITVDQGSFGTYSDYVFVKK</sequence>
<dbReference type="Proteomes" id="UP000721861">
    <property type="component" value="Unassembled WGS sequence"/>
</dbReference>
<dbReference type="EMBL" id="JAGUCN010000022">
    <property type="protein sequence ID" value="MBS2213133.1"/>
    <property type="molecule type" value="Genomic_DNA"/>
</dbReference>
<proteinExistence type="predicted"/>
<evidence type="ECO:0008006" key="3">
    <source>
        <dbReference type="Google" id="ProtNLM"/>
    </source>
</evidence>
<protein>
    <recommendedName>
        <fullName evidence="3">DUF1735 domain-containing protein</fullName>
    </recommendedName>
</protein>
<gene>
    <name evidence="1" type="ORF">KEM09_17080</name>
</gene>
<organism evidence="1 2">
    <name type="scientific">Carboxylicivirga mesophila</name>
    <dbReference type="NCBI Taxonomy" id="1166478"/>
    <lineage>
        <taxon>Bacteria</taxon>
        <taxon>Pseudomonadati</taxon>
        <taxon>Bacteroidota</taxon>
        <taxon>Bacteroidia</taxon>
        <taxon>Marinilabiliales</taxon>
        <taxon>Marinilabiliaceae</taxon>
        <taxon>Carboxylicivirga</taxon>
    </lineage>
</organism>
<reference evidence="1 2" key="1">
    <citation type="journal article" date="2014" name="Int. J. Syst. Evol. Microbiol.">
        <title>Carboxylicivirga gen. nov. in the family Marinilabiliaceae with two novel species, Carboxylicivirga mesophila sp. nov. and Carboxylicivirga taeanensis sp. nov., and reclassification of Cytophaga fermentans as Saccharicrinis fermentans gen. nov., comb. nov.</title>
        <authorList>
            <person name="Yang S.H."/>
            <person name="Seo H.S."/>
            <person name="Woo J.H."/>
            <person name="Oh H.M."/>
            <person name="Jang H."/>
            <person name="Lee J.H."/>
            <person name="Kim S.J."/>
            <person name="Kwon K.K."/>
        </authorList>
    </citation>
    <scope>NUCLEOTIDE SEQUENCE [LARGE SCALE GENOMIC DNA]</scope>
    <source>
        <strain evidence="1 2">JCM 18290</strain>
    </source>
</reference>
<name>A0ABS5KDM3_9BACT</name>
<dbReference type="PROSITE" id="PS51257">
    <property type="entry name" value="PROKAR_LIPOPROTEIN"/>
    <property type="match status" value="1"/>
</dbReference>
<keyword evidence="2" id="KW-1185">Reference proteome</keyword>
<comment type="caution">
    <text evidence="1">The sequence shown here is derived from an EMBL/GenBank/DDBJ whole genome shotgun (WGS) entry which is preliminary data.</text>
</comment>
<evidence type="ECO:0000313" key="2">
    <source>
        <dbReference type="Proteomes" id="UP000721861"/>
    </source>
</evidence>
<dbReference type="RefSeq" id="WP_212230131.1">
    <property type="nucleotide sequence ID" value="NZ_JAGUCN010000022.1"/>
</dbReference>
<accession>A0ABS5KDM3</accession>